<sequence length="190" mass="21173">MTIGLDRSIRLLEIAKNAGGIPREVVHGDALGRCWRNGIFDYAISIATIHHLSSPERRMQSVQRLLEAVSPYHGRVLIYVWAIEQDDKSKRVIPSESTSISGQDVLVPWVLSASAMGATQGSDRVLERYYHMFAKGELTGLVTQAAQKMGLAVGTQAAGHEETEGVEIVQDGYERSNYFVVLRRWRTEMS</sequence>
<dbReference type="Pfam" id="PF08241">
    <property type="entry name" value="Methyltransf_11"/>
    <property type="match status" value="1"/>
</dbReference>
<dbReference type="STRING" id="1314674.A0A0D7BEP0"/>
<keyword evidence="2" id="KW-0808">Transferase</keyword>
<dbReference type="AlphaFoldDB" id="A0A0D7BEP0"/>
<evidence type="ECO:0000313" key="5">
    <source>
        <dbReference type="Proteomes" id="UP000054007"/>
    </source>
</evidence>
<evidence type="ECO:0000313" key="4">
    <source>
        <dbReference type="EMBL" id="KIY68614.1"/>
    </source>
</evidence>
<dbReference type="GO" id="GO:0005737">
    <property type="term" value="C:cytoplasm"/>
    <property type="evidence" value="ECO:0007669"/>
    <property type="project" value="TreeGrafter"/>
</dbReference>
<name>A0A0D7BEP0_9AGAR</name>
<gene>
    <name evidence="4" type="ORF">CYLTODRAFT_421459</name>
</gene>
<dbReference type="GO" id="GO:0106335">
    <property type="term" value="F:tRNA (5-carboxymethyluridine(34)-5-O)-methyltransferase activity"/>
    <property type="evidence" value="ECO:0007669"/>
    <property type="project" value="TreeGrafter"/>
</dbReference>
<dbReference type="GO" id="GO:0008757">
    <property type="term" value="F:S-adenosylmethionine-dependent methyltransferase activity"/>
    <property type="evidence" value="ECO:0007669"/>
    <property type="project" value="InterPro"/>
</dbReference>
<dbReference type="Gene3D" id="3.40.50.150">
    <property type="entry name" value="Vaccinia Virus protein VP39"/>
    <property type="match status" value="1"/>
</dbReference>
<proteinExistence type="predicted"/>
<dbReference type="InterPro" id="IPR013216">
    <property type="entry name" value="Methyltransf_11"/>
</dbReference>
<accession>A0A0D7BEP0</accession>
<evidence type="ECO:0000259" key="3">
    <source>
        <dbReference type="Pfam" id="PF08241"/>
    </source>
</evidence>
<dbReference type="GO" id="GO:0030488">
    <property type="term" value="P:tRNA methylation"/>
    <property type="evidence" value="ECO:0007669"/>
    <property type="project" value="TreeGrafter"/>
</dbReference>
<dbReference type="PANTHER" id="PTHR13069:SF21">
    <property type="entry name" value="ALKYLATED DNA REPAIR PROTEIN ALKB HOMOLOG 8"/>
    <property type="match status" value="1"/>
</dbReference>
<dbReference type="EMBL" id="KN880499">
    <property type="protein sequence ID" value="KIY68614.1"/>
    <property type="molecule type" value="Genomic_DNA"/>
</dbReference>
<feature type="domain" description="Methyltransferase type 11" evidence="3">
    <location>
        <begin position="3"/>
        <end position="67"/>
    </location>
</feature>
<dbReference type="GO" id="GO:0000049">
    <property type="term" value="F:tRNA binding"/>
    <property type="evidence" value="ECO:0007669"/>
    <property type="project" value="TreeGrafter"/>
</dbReference>
<protein>
    <recommendedName>
        <fullName evidence="3">Methyltransferase type 11 domain-containing protein</fullName>
    </recommendedName>
</protein>
<dbReference type="SUPFAM" id="SSF53335">
    <property type="entry name" value="S-adenosyl-L-methionine-dependent methyltransferases"/>
    <property type="match status" value="1"/>
</dbReference>
<keyword evidence="1" id="KW-0489">Methyltransferase</keyword>
<dbReference type="OrthoDB" id="271595at2759"/>
<keyword evidence="5" id="KW-1185">Reference proteome</keyword>
<dbReference type="InterPro" id="IPR029063">
    <property type="entry name" value="SAM-dependent_MTases_sf"/>
</dbReference>
<dbReference type="GO" id="GO:0005634">
    <property type="term" value="C:nucleus"/>
    <property type="evidence" value="ECO:0007669"/>
    <property type="project" value="TreeGrafter"/>
</dbReference>
<dbReference type="InterPro" id="IPR051422">
    <property type="entry name" value="AlkB_tRNA_MeTrf/Diox"/>
</dbReference>
<evidence type="ECO:0000256" key="1">
    <source>
        <dbReference type="ARBA" id="ARBA00022603"/>
    </source>
</evidence>
<evidence type="ECO:0000256" key="2">
    <source>
        <dbReference type="ARBA" id="ARBA00022679"/>
    </source>
</evidence>
<dbReference type="PANTHER" id="PTHR13069">
    <property type="entry name" value="ALKYLATED DNA REPAIR PROTEIN ALKB HOMOLOG 8"/>
    <property type="match status" value="1"/>
</dbReference>
<organism evidence="4 5">
    <name type="scientific">Cylindrobasidium torrendii FP15055 ss-10</name>
    <dbReference type="NCBI Taxonomy" id="1314674"/>
    <lineage>
        <taxon>Eukaryota</taxon>
        <taxon>Fungi</taxon>
        <taxon>Dikarya</taxon>
        <taxon>Basidiomycota</taxon>
        <taxon>Agaricomycotina</taxon>
        <taxon>Agaricomycetes</taxon>
        <taxon>Agaricomycetidae</taxon>
        <taxon>Agaricales</taxon>
        <taxon>Marasmiineae</taxon>
        <taxon>Physalacriaceae</taxon>
        <taxon>Cylindrobasidium</taxon>
    </lineage>
</organism>
<dbReference type="GO" id="GO:0002098">
    <property type="term" value="P:tRNA wobble uridine modification"/>
    <property type="evidence" value="ECO:0007669"/>
    <property type="project" value="TreeGrafter"/>
</dbReference>
<reference evidence="4 5" key="1">
    <citation type="journal article" date="2015" name="Fungal Genet. Biol.">
        <title>Evolution of novel wood decay mechanisms in Agaricales revealed by the genome sequences of Fistulina hepatica and Cylindrobasidium torrendii.</title>
        <authorList>
            <person name="Floudas D."/>
            <person name="Held B.W."/>
            <person name="Riley R."/>
            <person name="Nagy L.G."/>
            <person name="Koehler G."/>
            <person name="Ransdell A.S."/>
            <person name="Younus H."/>
            <person name="Chow J."/>
            <person name="Chiniquy J."/>
            <person name="Lipzen A."/>
            <person name="Tritt A."/>
            <person name="Sun H."/>
            <person name="Haridas S."/>
            <person name="LaButti K."/>
            <person name="Ohm R.A."/>
            <person name="Kues U."/>
            <person name="Blanchette R.A."/>
            <person name="Grigoriev I.V."/>
            <person name="Minto R.E."/>
            <person name="Hibbett D.S."/>
        </authorList>
    </citation>
    <scope>NUCLEOTIDE SEQUENCE [LARGE SCALE GENOMIC DNA]</scope>
    <source>
        <strain evidence="4 5">FP15055 ss-10</strain>
    </source>
</reference>
<dbReference type="Proteomes" id="UP000054007">
    <property type="component" value="Unassembled WGS sequence"/>
</dbReference>